<keyword evidence="3" id="KW-1185">Reference proteome</keyword>
<evidence type="ECO:0000313" key="2">
    <source>
        <dbReference type="EMBL" id="ADV27617.1"/>
    </source>
</evidence>
<sequence>MNAIAANFAGNRWNRTFGWLLRREFWENRGGFLWAPVITGGIAVVMASLLAIATAIQSRSEANEAVTNMAAYLGAVGATADGLLMTGCSMTGTVLGFVVFFYALGSLYDDRRDRSALFWKSLPVSDTQTVLSKAAWALLLAPLMSLAIGLVVGVILWLVAAVTMLAGNLPGTSALFTHSHPFTVAGHMLATVPLDMLWMLPAVGWLMFCSALVRSKPFLWAVVVPVLGCVMISILGFTAGRVVPSLELPLGAIWYAAVYRGLMSVMPGTRALRDIENLQNINVDDPSQVIVRLLNEASNWHVLGTWDLWIGVAVGVGLIAAAIPLRRWRDEA</sequence>
<dbReference type="STRING" id="743721.Psesu_1775"/>
<evidence type="ECO:0000313" key="3">
    <source>
        <dbReference type="Proteomes" id="UP000008632"/>
    </source>
</evidence>
<dbReference type="EMBL" id="CP002446">
    <property type="protein sequence ID" value="ADV27617.1"/>
    <property type="molecule type" value="Genomic_DNA"/>
</dbReference>
<dbReference type="OrthoDB" id="118685at2"/>
<protein>
    <submittedName>
        <fullName evidence="2">Putative ABC transporter permease</fullName>
    </submittedName>
</protein>
<feature type="transmembrane region" description="Helical" evidence="1">
    <location>
        <begin position="32"/>
        <end position="56"/>
    </location>
</feature>
<keyword evidence="1" id="KW-1133">Transmembrane helix</keyword>
<accession>E6WTW8</accession>
<dbReference type="HOGENOM" id="CLU_811129_0_0_6"/>
<keyword evidence="1" id="KW-0812">Transmembrane</keyword>
<dbReference type="eggNOG" id="ENOG50331WV">
    <property type="taxonomic scope" value="Bacteria"/>
</dbReference>
<dbReference type="AlphaFoldDB" id="E6WTW8"/>
<keyword evidence="1" id="KW-0472">Membrane</keyword>
<organism evidence="2 3">
    <name type="scientific">Pseudoxanthomonas suwonensis (strain 11-1)</name>
    <dbReference type="NCBI Taxonomy" id="743721"/>
    <lineage>
        <taxon>Bacteria</taxon>
        <taxon>Pseudomonadati</taxon>
        <taxon>Pseudomonadota</taxon>
        <taxon>Gammaproteobacteria</taxon>
        <taxon>Lysobacterales</taxon>
        <taxon>Lysobacteraceae</taxon>
        <taxon>Pseudoxanthomonas</taxon>
    </lineage>
</organism>
<feature type="transmembrane region" description="Helical" evidence="1">
    <location>
        <begin position="308"/>
        <end position="325"/>
    </location>
</feature>
<proteinExistence type="predicted"/>
<reference evidence="2 3" key="1">
    <citation type="submission" date="2011-01" db="EMBL/GenBank/DDBJ databases">
        <title>Complete sequence of Pseudoxanthomonas suwonensis 11-1.</title>
        <authorList>
            <consortium name="US DOE Joint Genome Institute"/>
            <person name="Lucas S."/>
            <person name="Copeland A."/>
            <person name="Lapidus A."/>
            <person name="Cheng J.-F."/>
            <person name="Goodwin L."/>
            <person name="Pitluck S."/>
            <person name="Teshima H."/>
            <person name="Detter J.C."/>
            <person name="Han C."/>
            <person name="Tapia R."/>
            <person name="Land M."/>
            <person name="Hauser L."/>
            <person name="Kyrpides N."/>
            <person name="Ivanova N."/>
            <person name="Ovchinnikova G."/>
            <person name="Siebers A.K."/>
            <person name="Allgaier M."/>
            <person name="Thelen M.P."/>
            <person name="Hugenholtz P."/>
            <person name="Gladden J."/>
            <person name="Woyke T."/>
        </authorList>
    </citation>
    <scope>NUCLEOTIDE SEQUENCE [LARGE SCALE GENOMIC DNA]</scope>
    <source>
        <strain evidence="3">11-1</strain>
    </source>
</reference>
<dbReference type="Proteomes" id="UP000008632">
    <property type="component" value="Chromosome"/>
</dbReference>
<feature type="transmembrane region" description="Helical" evidence="1">
    <location>
        <begin position="135"/>
        <end position="164"/>
    </location>
</feature>
<evidence type="ECO:0000256" key="1">
    <source>
        <dbReference type="SAM" id="Phobius"/>
    </source>
</evidence>
<feature type="transmembrane region" description="Helical" evidence="1">
    <location>
        <begin position="184"/>
        <end position="206"/>
    </location>
</feature>
<gene>
    <name evidence="2" type="ordered locus">Psesu_1775</name>
</gene>
<feature type="transmembrane region" description="Helical" evidence="1">
    <location>
        <begin position="218"/>
        <end position="239"/>
    </location>
</feature>
<feature type="transmembrane region" description="Helical" evidence="1">
    <location>
        <begin position="83"/>
        <end position="104"/>
    </location>
</feature>
<dbReference type="KEGG" id="psu:Psesu_1775"/>
<dbReference type="RefSeq" id="WP_013535445.1">
    <property type="nucleotide sequence ID" value="NC_014924.1"/>
</dbReference>
<name>E6WTW8_PSEUU</name>